<keyword evidence="9" id="KW-1185">Reference proteome</keyword>
<keyword evidence="3 6" id="KW-1133">Transmembrane helix</keyword>
<dbReference type="EMBL" id="CP012333">
    <property type="protein sequence ID" value="AKV03876.1"/>
    <property type="molecule type" value="Genomic_DNA"/>
</dbReference>
<sequence>MRFFYDLGAMPWALVAIACALIVVLFAGSLLLASVRRGRATTLFGEAKLVTKLESFDASGRRAFKSVLLVVALASAFLALARPQWGRGTKLIPATNLDVVIVLDYSKSMYARDVAPSRIARAKAEVSKLVRDLPGARFGAVAFAGEPMSFPMTSDSAAISQFFRQLEPNDMPIGGTAIARALERARELLARDPKSKEHVRVIVLVTDGEDLEGDPVAIARSAAEEKTRIDVVQIGGRAPEPIPDVGPDGKVNGIRKDEDGNVVTTELSAEGETQLAEIAKATGGAIVRAEKGETGIDEVARSLKKMMREELAEHVETAFDEEYMWPLGIATLLLVIEGLVPEAPLPKLPSFPLTAITATALPGKRRTPSSKKGASKKKDRGSDDARRSA</sequence>
<dbReference type="Proteomes" id="UP000064967">
    <property type="component" value="Chromosome"/>
</dbReference>
<dbReference type="InterPro" id="IPR002035">
    <property type="entry name" value="VWF_A"/>
</dbReference>
<evidence type="ECO:0000313" key="9">
    <source>
        <dbReference type="Proteomes" id="UP000064967"/>
    </source>
</evidence>
<dbReference type="PROSITE" id="PS50234">
    <property type="entry name" value="VWFA"/>
    <property type="match status" value="1"/>
</dbReference>
<evidence type="ECO:0000256" key="6">
    <source>
        <dbReference type="SAM" id="Phobius"/>
    </source>
</evidence>
<protein>
    <submittedName>
        <fullName evidence="8">BatB</fullName>
    </submittedName>
</protein>
<dbReference type="AlphaFoldDB" id="A0A0K1QDM1"/>
<feature type="compositionally biased region" description="Basic and acidic residues" evidence="5">
    <location>
        <begin position="380"/>
        <end position="389"/>
    </location>
</feature>
<evidence type="ECO:0000256" key="4">
    <source>
        <dbReference type="ARBA" id="ARBA00023136"/>
    </source>
</evidence>
<dbReference type="SMART" id="SM00327">
    <property type="entry name" value="VWA"/>
    <property type="match status" value="1"/>
</dbReference>
<dbReference type="RefSeq" id="WP_240488881.1">
    <property type="nucleotide sequence ID" value="NZ_CP012333.1"/>
</dbReference>
<keyword evidence="4 6" id="KW-0472">Membrane</keyword>
<dbReference type="Gene3D" id="3.40.50.410">
    <property type="entry name" value="von Willebrand factor, type A domain"/>
    <property type="match status" value="1"/>
</dbReference>
<keyword evidence="1" id="KW-1003">Cell membrane</keyword>
<reference evidence="8 9" key="1">
    <citation type="submission" date="2015-08" db="EMBL/GenBank/DDBJ databases">
        <authorList>
            <person name="Babu N.S."/>
            <person name="Beckwith C.J."/>
            <person name="Beseler K.G."/>
            <person name="Brison A."/>
            <person name="Carone J.V."/>
            <person name="Caskin T.P."/>
            <person name="Diamond M."/>
            <person name="Durham M.E."/>
            <person name="Foxe J.M."/>
            <person name="Go M."/>
            <person name="Henderson B.A."/>
            <person name="Jones I.B."/>
            <person name="McGettigan J.A."/>
            <person name="Micheletti S.J."/>
            <person name="Nasrallah M.E."/>
            <person name="Ortiz D."/>
            <person name="Piller C.R."/>
            <person name="Privatt S.R."/>
            <person name="Schneider S.L."/>
            <person name="Sharp S."/>
            <person name="Smith T.C."/>
            <person name="Stanton J.D."/>
            <person name="Ullery H.E."/>
            <person name="Wilson R.J."/>
            <person name="Serrano M.G."/>
            <person name="Buck G."/>
            <person name="Lee V."/>
            <person name="Wang Y."/>
            <person name="Carvalho R."/>
            <person name="Voegtly L."/>
            <person name="Shi R."/>
            <person name="Duckworth R."/>
            <person name="Johnson A."/>
            <person name="Loviza R."/>
            <person name="Walstead R."/>
            <person name="Shah Z."/>
            <person name="Kiflezghi M."/>
            <person name="Wade K."/>
            <person name="Ball S.L."/>
            <person name="Bradley K.W."/>
            <person name="Asai D.J."/>
            <person name="Bowman C.A."/>
            <person name="Russell D.A."/>
            <person name="Pope W.H."/>
            <person name="Jacobs-Sera D."/>
            <person name="Hendrix R.W."/>
            <person name="Hatfull G.F."/>
        </authorList>
    </citation>
    <scope>NUCLEOTIDE SEQUENCE [LARGE SCALE GENOMIC DNA]</scope>
    <source>
        <strain evidence="8 9">DSM 27648</strain>
    </source>
</reference>
<feature type="domain" description="VWFA" evidence="7">
    <location>
        <begin position="98"/>
        <end position="235"/>
    </location>
</feature>
<dbReference type="InterPro" id="IPR036465">
    <property type="entry name" value="vWFA_dom_sf"/>
</dbReference>
<organism evidence="8 9">
    <name type="scientific">Labilithrix luteola</name>
    <dbReference type="NCBI Taxonomy" id="1391654"/>
    <lineage>
        <taxon>Bacteria</taxon>
        <taxon>Pseudomonadati</taxon>
        <taxon>Myxococcota</taxon>
        <taxon>Polyangia</taxon>
        <taxon>Polyangiales</taxon>
        <taxon>Labilitrichaceae</taxon>
        <taxon>Labilithrix</taxon>
    </lineage>
</organism>
<dbReference type="Pfam" id="PF13519">
    <property type="entry name" value="VWA_2"/>
    <property type="match status" value="1"/>
</dbReference>
<dbReference type="InterPro" id="IPR050768">
    <property type="entry name" value="UPF0353/GerABKA_families"/>
</dbReference>
<dbReference type="PROSITE" id="PS51257">
    <property type="entry name" value="PROKAR_LIPOPROTEIN"/>
    <property type="match status" value="1"/>
</dbReference>
<dbReference type="STRING" id="1391654.AKJ09_10539"/>
<dbReference type="PANTHER" id="PTHR22550">
    <property type="entry name" value="SPORE GERMINATION PROTEIN"/>
    <property type="match status" value="1"/>
</dbReference>
<evidence type="ECO:0000256" key="1">
    <source>
        <dbReference type="ARBA" id="ARBA00022475"/>
    </source>
</evidence>
<feature type="transmembrane region" description="Helical" evidence="6">
    <location>
        <begin position="63"/>
        <end position="81"/>
    </location>
</feature>
<evidence type="ECO:0000256" key="2">
    <source>
        <dbReference type="ARBA" id="ARBA00022692"/>
    </source>
</evidence>
<feature type="transmembrane region" description="Helical" evidence="6">
    <location>
        <begin position="12"/>
        <end position="33"/>
    </location>
</feature>
<evidence type="ECO:0000313" key="8">
    <source>
        <dbReference type="EMBL" id="AKV03876.1"/>
    </source>
</evidence>
<feature type="compositionally biased region" description="Basic residues" evidence="5">
    <location>
        <begin position="363"/>
        <end position="379"/>
    </location>
</feature>
<gene>
    <name evidence="8" type="ORF">AKJ09_10539</name>
</gene>
<evidence type="ECO:0000259" key="7">
    <source>
        <dbReference type="PROSITE" id="PS50234"/>
    </source>
</evidence>
<evidence type="ECO:0000256" key="5">
    <source>
        <dbReference type="SAM" id="MobiDB-lite"/>
    </source>
</evidence>
<dbReference type="KEGG" id="llu:AKJ09_10539"/>
<name>A0A0K1QDM1_9BACT</name>
<proteinExistence type="predicted"/>
<evidence type="ECO:0000256" key="3">
    <source>
        <dbReference type="ARBA" id="ARBA00022989"/>
    </source>
</evidence>
<accession>A0A0K1QDM1</accession>
<feature type="region of interest" description="Disordered" evidence="5">
    <location>
        <begin position="358"/>
        <end position="389"/>
    </location>
</feature>
<keyword evidence="2 6" id="KW-0812">Transmembrane</keyword>
<dbReference type="PANTHER" id="PTHR22550:SF5">
    <property type="entry name" value="LEUCINE ZIPPER PROTEIN 4"/>
    <property type="match status" value="1"/>
</dbReference>
<dbReference type="SUPFAM" id="SSF53300">
    <property type="entry name" value="vWA-like"/>
    <property type="match status" value="1"/>
</dbReference>